<dbReference type="InterPro" id="IPR005561">
    <property type="entry name" value="ANTAR"/>
</dbReference>
<feature type="domain" description="ANTAR" evidence="5">
    <location>
        <begin position="164"/>
        <end position="225"/>
    </location>
</feature>
<dbReference type="EMBL" id="CP126981">
    <property type="protein sequence ID" value="WIM88011.1"/>
    <property type="molecule type" value="Genomic_DNA"/>
</dbReference>
<evidence type="ECO:0000256" key="2">
    <source>
        <dbReference type="ARBA" id="ARBA00022777"/>
    </source>
</evidence>
<dbReference type="Pfam" id="PF03861">
    <property type="entry name" value="ANTAR"/>
    <property type="match status" value="1"/>
</dbReference>
<dbReference type="InterPro" id="IPR003018">
    <property type="entry name" value="GAF"/>
</dbReference>
<evidence type="ECO:0000256" key="1">
    <source>
        <dbReference type="ARBA" id="ARBA00022679"/>
    </source>
</evidence>
<dbReference type="Gene3D" id="3.30.450.40">
    <property type="match status" value="1"/>
</dbReference>
<evidence type="ECO:0000256" key="3">
    <source>
        <dbReference type="ARBA" id="ARBA00023015"/>
    </source>
</evidence>
<evidence type="ECO:0000259" key="5">
    <source>
        <dbReference type="PROSITE" id="PS50921"/>
    </source>
</evidence>
<dbReference type="InterPro" id="IPR012074">
    <property type="entry name" value="GAF_ANTAR"/>
</dbReference>
<evidence type="ECO:0000313" key="7">
    <source>
        <dbReference type="Proteomes" id="UP001236585"/>
    </source>
</evidence>
<organism evidence="6 7">
    <name type="scientific">Candidatus Mycobacterium wuenschmannii</name>
    <dbReference type="NCBI Taxonomy" id="3027808"/>
    <lineage>
        <taxon>Bacteria</taxon>
        <taxon>Bacillati</taxon>
        <taxon>Actinomycetota</taxon>
        <taxon>Actinomycetes</taxon>
        <taxon>Mycobacteriales</taxon>
        <taxon>Mycobacteriaceae</taxon>
        <taxon>Mycobacterium</taxon>
    </lineage>
</organism>
<dbReference type="PIRSF" id="PIRSF036625">
    <property type="entry name" value="GAF_ANTAR"/>
    <property type="match status" value="1"/>
</dbReference>
<dbReference type="InterPro" id="IPR036388">
    <property type="entry name" value="WH-like_DNA-bd_sf"/>
</dbReference>
<proteinExistence type="predicted"/>
<keyword evidence="7" id="KW-1185">Reference proteome</keyword>
<dbReference type="RefSeq" id="WP_285187990.1">
    <property type="nucleotide sequence ID" value="NZ_CP126981.1"/>
</dbReference>
<evidence type="ECO:0000256" key="4">
    <source>
        <dbReference type="ARBA" id="ARBA00023163"/>
    </source>
</evidence>
<dbReference type="PROSITE" id="PS50921">
    <property type="entry name" value="ANTAR"/>
    <property type="match status" value="1"/>
</dbReference>
<keyword evidence="3" id="KW-0805">Transcription regulation</keyword>
<name>A0ABY8VYL4_9MYCO</name>
<dbReference type="Gene3D" id="1.10.10.10">
    <property type="entry name" value="Winged helix-like DNA-binding domain superfamily/Winged helix DNA-binding domain"/>
    <property type="match status" value="1"/>
</dbReference>
<dbReference type="SUPFAM" id="SSF52172">
    <property type="entry name" value="CheY-like"/>
    <property type="match status" value="1"/>
</dbReference>
<evidence type="ECO:0000313" key="6">
    <source>
        <dbReference type="EMBL" id="WIM88011.1"/>
    </source>
</evidence>
<accession>A0ABY8VYL4</accession>
<keyword evidence="1" id="KW-0808">Transferase</keyword>
<reference evidence="6 7" key="1">
    <citation type="journal article" date="2023" name="Microbiol. Resour. Announc.">
        <title>Complete Genome Sequence of Mycobacterium wuenschmanii, a novel Nontuberculous Mycobacterium Isolated from a captive population of Amazon Milk Frogs.</title>
        <authorList>
            <person name="Hicks J."/>
            <person name="Zeineldin M."/>
            <person name="Ward H."/>
            <person name="Wuenschmann A."/>
            <person name="Camp P."/>
            <person name="Farrell D."/>
            <person name="Lehman K."/>
            <person name="Thacker T."/>
            <person name="Cuthbert E."/>
        </authorList>
    </citation>
    <scope>NUCLEOTIDE SEQUENCE [LARGE SCALE GENOMIC DNA]</scope>
    <source>
        <strain evidence="6 7">Wuenschmanii</strain>
    </source>
</reference>
<sequence>MVSDHRTRLTQQMAESVQRLLRRQEINERDLLAELVSGAVRLLPCVQHAGITVSTKEVVTTEVSTGPIPEELDQVQARYHMGPCLWAAKHEDIVRLDDVEYDPRWPAYSRYAAEHTPVRSVLSLSLATDRPGRSALNMYAEKPHAFDVGMVETAFAYSAYTAVAWALARRDVQFHEALASRDVIGQAKGMIMERFSIGSQQAFDLLKRLSQSSNTPLAEIAAGLVEAEHAGSNRPGDRASL</sequence>
<keyword evidence="2" id="KW-0418">Kinase</keyword>
<dbReference type="InterPro" id="IPR011006">
    <property type="entry name" value="CheY-like_superfamily"/>
</dbReference>
<protein>
    <submittedName>
        <fullName evidence="6">GAF and ANTAR domain-containing protein</fullName>
    </submittedName>
</protein>
<dbReference type="SMART" id="SM01012">
    <property type="entry name" value="ANTAR"/>
    <property type="match status" value="1"/>
</dbReference>
<dbReference type="InterPro" id="IPR029016">
    <property type="entry name" value="GAF-like_dom_sf"/>
</dbReference>
<gene>
    <name evidence="6" type="ORF">PT015_00285</name>
</gene>
<keyword evidence="4" id="KW-0804">Transcription</keyword>
<dbReference type="Pfam" id="PF13185">
    <property type="entry name" value="GAF_2"/>
    <property type="match status" value="1"/>
</dbReference>
<dbReference type="SUPFAM" id="SSF55781">
    <property type="entry name" value="GAF domain-like"/>
    <property type="match status" value="1"/>
</dbReference>
<dbReference type="Proteomes" id="UP001236585">
    <property type="component" value="Chromosome"/>
</dbReference>